<comment type="catalytic activity">
    <reaction evidence="7">
        <text>adenosine + H2O + H(+) = inosine + NH4(+)</text>
        <dbReference type="Rhea" id="RHEA:24408"/>
        <dbReference type="ChEBI" id="CHEBI:15377"/>
        <dbReference type="ChEBI" id="CHEBI:15378"/>
        <dbReference type="ChEBI" id="CHEBI:16335"/>
        <dbReference type="ChEBI" id="CHEBI:17596"/>
        <dbReference type="ChEBI" id="CHEBI:28938"/>
        <dbReference type="EC" id="3.5.4.4"/>
    </reaction>
    <physiologicalReaction direction="left-to-right" evidence="7">
        <dbReference type="Rhea" id="RHEA:24409"/>
    </physiologicalReaction>
</comment>
<comment type="catalytic activity">
    <reaction evidence="9">
        <text>S-methyl-5'-thioadenosine + phosphate = 5-(methylsulfanyl)-alpha-D-ribose 1-phosphate + adenine</text>
        <dbReference type="Rhea" id="RHEA:11852"/>
        <dbReference type="ChEBI" id="CHEBI:16708"/>
        <dbReference type="ChEBI" id="CHEBI:17509"/>
        <dbReference type="ChEBI" id="CHEBI:43474"/>
        <dbReference type="ChEBI" id="CHEBI:58533"/>
        <dbReference type="EC" id="2.4.2.28"/>
    </reaction>
    <physiologicalReaction direction="left-to-right" evidence="9">
        <dbReference type="Rhea" id="RHEA:11853"/>
    </physiologicalReaction>
</comment>
<dbReference type="SUPFAM" id="SSF64438">
    <property type="entry name" value="CNF1/YfiH-like putative cysteine hydrolases"/>
    <property type="match status" value="1"/>
</dbReference>
<dbReference type="Pfam" id="PF02578">
    <property type="entry name" value="Cu-oxidase_4"/>
    <property type="match status" value="1"/>
</dbReference>
<keyword evidence="3" id="KW-0808">Transferase</keyword>
<comment type="caution">
    <text evidence="11">The sequence shown here is derived from an EMBL/GenBank/DDBJ whole genome shotgun (WGS) entry which is preliminary data.</text>
</comment>
<keyword evidence="5" id="KW-0378">Hydrolase</keyword>
<dbReference type="GO" id="GO:0016787">
    <property type="term" value="F:hydrolase activity"/>
    <property type="evidence" value="ECO:0007669"/>
    <property type="project" value="UniProtKB-KW"/>
</dbReference>
<reference evidence="11 12" key="1">
    <citation type="submission" date="2019-11" db="EMBL/GenBank/DDBJ databases">
        <title>Whole-genome sequence of Rhodoplanes serenus DSM 18633, type strain.</title>
        <authorList>
            <person name="Kyndt J.A."/>
            <person name="Meyer T.E."/>
        </authorList>
    </citation>
    <scope>NUCLEOTIDE SEQUENCE [LARGE SCALE GENOMIC DNA]</scope>
    <source>
        <strain evidence="11 12">DSM 18633</strain>
    </source>
</reference>
<dbReference type="AlphaFoldDB" id="A0A9X5ARF7"/>
<evidence type="ECO:0000313" key="12">
    <source>
        <dbReference type="Proteomes" id="UP000438991"/>
    </source>
</evidence>
<dbReference type="NCBIfam" id="TIGR00726">
    <property type="entry name" value="peptidoglycan editing factor PgeF"/>
    <property type="match status" value="1"/>
</dbReference>
<dbReference type="InterPro" id="IPR011324">
    <property type="entry name" value="Cytotoxic_necrot_fac-like_cat"/>
</dbReference>
<keyword evidence="6" id="KW-0862">Zinc</keyword>
<dbReference type="PANTHER" id="PTHR30616">
    <property type="entry name" value="UNCHARACTERIZED PROTEIN YFIH"/>
    <property type="match status" value="1"/>
</dbReference>
<dbReference type="RefSeq" id="WP_155478432.1">
    <property type="nucleotide sequence ID" value="NZ_WNKV01000002.1"/>
</dbReference>
<dbReference type="PANTHER" id="PTHR30616:SF2">
    <property type="entry name" value="PURINE NUCLEOSIDE PHOSPHORYLASE LACC1"/>
    <property type="match status" value="1"/>
</dbReference>
<evidence type="ECO:0000313" key="11">
    <source>
        <dbReference type="EMBL" id="MTW15033.1"/>
    </source>
</evidence>
<sequence>MMLHAPSLAALPGIRHAFFTREGGVSDGLYASLNAGFGSGDDPARVAENRARMAAAVGVVPENLLSAIQIHSADVIVAEAPWTPAERPKLDAIVTRRPGLAVCASTADCGPVLFADPEARVVGAAHAGWRGALAGVTDATIAAMERLGAARERIVAAIGPMIRQPNYEVGPEVQAQFVAQDPDHARFFAPSSRDGHALFDLAGYVAARLAAAGIGRVEDVGVCTYAEETRFYSFRRATHRGEPDYGRHVNAIALMP</sequence>
<dbReference type="CDD" id="cd16833">
    <property type="entry name" value="YfiH"/>
    <property type="match status" value="1"/>
</dbReference>
<proteinExistence type="inferred from homology"/>
<protein>
    <recommendedName>
        <fullName evidence="10">Purine nucleoside phosphorylase</fullName>
    </recommendedName>
</protein>
<evidence type="ECO:0000256" key="1">
    <source>
        <dbReference type="ARBA" id="ARBA00000553"/>
    </source>
</evidence>
<dbReference type="Proteomes" id="UP000438991">
    <property type="component" value="Unassembled WGS sequence"/>
</dbReference>
<keyword evidence="4" id="KW-0479">Metal-binding</keyword>
<evidence type="ECO:0000256" key="6">
    <source>
        <dbReference type="ARBA" id="ARBA00022833"/>
    </source>
</evidence>
<dbReference type="EMBL" id="WNKV01000002">
    <property type="protein sequence ID" value="MTW15033.1"/>
    <property type="molecule type" value="Genomic_DNA"/>
</dbReference>
<accession>A0A9X5ARF7</accession>
<dbReference type="GO" id="GO:0017061">
    <property type="term" value="F:S-methyl-5-thioadenosine phosphorylase activity"/>
    <property type="evidence" value="ECO:0007669"/>
    <property type="project" value="UniProtKB-EC"/>
</dbReference>
<gene>
    <name evidence="11" type="primary">pgeF</name>
    <name evidence="11" type="ORF">GJ689_02305</name>
</gene>
<name>A0A9X5ARF7_9BRAD</name>
<evidence type="ECO:0000256" key="3">
    <source>
        <dbReference type="ARBA" id="ARBA00022679"/>
    </source>
</evidence>
<comment type="similarity">
    <text evidence="2 10">Belongs to the purine nucleoside phosphorylase YfiH/LACC1 family.</text>
</comment>
<evidence type="ECO:0000256" key="5">
    <source>
        <dbReference type="ARBA" id="ARBA00022801"/>
    </source>
</evidence>
<organism evidence="11 12">
    <name type="scientific">Rhodoplanes serenus</name>
    <dbReference type="NCBI Taxonomy" id="200615"/>
    <lineage>
        <taxon>Bacteria</taxon>
        <taxon>Pseudomonadati</taxon>
        <taxon>Pseudomonadota</taxon>
        <taxon>Alphaproteobacteria</taxon>
        <taxon>Hyphomicrobiales</taxon>
        <taxon>Nitrobacteraceae</taxon>
        <taxon>Rhodoplanes</taxon>
    </lineage>
</organism>
<evidence type="ECO:0000256" key="10">
    <source>
        <dbReference type="RuleBase" id="RU361274"/>
    </source>
</evidence>
<evidence type="ECO:0000256" key="2">
    <source>
        <dbReference type="ARBA" id="ARBA00007353"/>
    </source>
</evidence>
<dbReference type="Gene3D" id="3.60.140.10">
    <property type="entry name" value="CNF1/YfiH-like putative cysteine hydrolases"/>
    <property type="match status" value="1"/>
</dbReference>
<dbReference type="InterPro" id="IPR003730">
    <property type="entry name" value="Cu_polyphenol_OxRdtase"/>
</dbReference>
<dbReference type="InterPro" id="IPR038371">
    <property type="entry name" value="Cu_polyphenol_OxRdtase_sf"/>
</dbReference>
<evidence type="ECO:0000256" key="8">
    <source>
        <dbReference type="ARBA" id="ARBA00048968"/>
    </source>
</evidence>
<evidence type="ECO:0000256" key="4">
    <source>
        <dbReference type="ARBA" id="ARBA00022723"/>
    </source>
</evidence>
<dbReference type="GO" id="GO:0005507">
    <property type="term" value="F:copper ion binding"/>
    <property type="evidence" value="ECO:0007669"/>
    <property type="project" value="TreeGrafter"/>
</dbReference>
<comment type="catalytic activity">
    <reaction evidence="1">
        <text>inosine + phosphate = alpha-D-ribose 1-phosphate + hypoxanthine</text>
        <dbReference type="Rhea" id="RHEA:27646"/>
        <dbReference type="ChEBI" id="CHEBI:17368"/>
        <dbReference type="ChEBI" id="CHEBI:17596"/>
        <dbReference type="ChEBI" id="CHEBI:43474"/>
        <dbReference type="ChEBI" id="CHEBI:57720"/>
        <dbReference type="EC" id="2.4.2.1"/>
    </reaction>
    <physiologicalReaction direction="left-to-right" evidence="1">
        <dbReference type="Rhea" id="RHEA:27647"/>
    </physiologicalReaction>
</comment>
<evidence type="ECO:0000256" key="9">
    <source>
        <dbReference type="ARBA" id="ARBA00049893"/>
    </source>
</evidence>
<evidence type="ECO:0000256" key="7">
    <source>
        <dbReference type="ARBA" id="ARBA00047989"/>
    </source>
</evidence>
<comment type="catalytic activity">
    <reaction evidence="8">
        <text>adenosine + phosphate = alpha-D-ribose 1-phosphate + adenine</text>
        <dbReference type="Rhea" id="RHEA:27642"/>
        <dbReference type="ChEBI" id="CHEBI:16335"/>
        <dbReference type="ChEBI" id="CHEBI:16708"/>
        <dbReference type="ChEBI" id="CHEBI:43474"/>
        <dbReference type="ChEBI" id="CHEBI:57720"/>
        <dbReference type="EC" id="2.4.2.1"/>
    </reaction>
    <physiologicalReaction direction="left-to-right" evidence="8">
        <dbReference type="Rhea" id="RHEA:27643"/>
    </physiologicalReaction>
</comment>